<name>A0AAV9HDQ0_9PEZI</name>
<feature type="region of interest" description="Disordered" evidence="1">
    <location>
        <begin position="476"/>
        <end position="501"/>
    </location>
</feature>
<feature type="region of interest" description="Disordered" evidence="1">
    <location>
        <begin position="19"/>
        <end position="48"/>
    </location>
</feature>
<feature type="compositionally biased region" description="Polar residues" evidence="1">
    <location>
        <begin position="38"/>
        <end position="48"/>
    </location>
</feature>
<reference evidence="2" key="1">
    <citation type="journal article" date="2023" name="Mol. Phylogenet. Evol.">
        <title>Genome-scale phylogeny and comparative genomics of the fungal order Sordariales.</title>
        <authorList>
            <person name="Hensen N."/>
            <person name="Bonometti L."/>
            <person name="Westerberg I."/>
            <person name="Brannstrom I.O."/>
            <person name="Guillou S."/>
            <person name="Cros-Aarteil S."/>
            <person name="Calhoun S."/>
            <person name="Haridas S."/>
            <person name="Kuo A."/>
            <person name="Mondo S."/>
            <person name="Pangilinan J."/>
            <person name="Riley R."/>
            <person name="LaButti K."/>
            <person name="Andreopoulos B."/>
            <person name="Lipzen A."/>
            <person name="Chen C."/>
            <person name="Yan M."/>
            <person name="Daum C."/>
            <person name="Ng V."/>
            <person name="Clum A."/>
            <person name="Steindorff A."/>
            <person name="Ohm R.A."/>
            <person name="Martin F."/>
            <person name="Silar P."/>
            <person name="Natvig D.O."/>
            <person name="Lalanne C."/>
            <person name="Gautier V."/>
            <person name="Ament-Velasquez S.L."/>
            <person name="Kruys A."/>
            <person name="Hutchinson M.I."/>
            <person name="Powell A.J."/>
            <person name="Barry K."/>
            <person name="Miller A.N."/>
            <person name="Grigoriev I.V."/>
            <person name="Debuchy R."/>
            <person name="Gladieux P."/>
            <person name="Hiltunen Thoren M."/>
            <person name="Johannesson H."/>
        </authorList>
    </citation>
    <scope>NUCLEOTIDE SEQUENCE</scope>
    <source>
        <strain evidence="2">PSN324</strain>
    </source>
</reference>
<keyword evidence="3" id="KW-1185">Reference proteome</keyword>
<evidence type="ECO:0000313" key="3">
    <source>
        <dbReference type="Proteomes" id="UP001321749"/>
    </source>
</evidence>
<feature type="region of interest" description="Disordered" evidence="1">
    <location>
        <begin position="295"/>
        <end position="346"/>
    </location>
</feature>
<feature type="region of interest" description="Disordered" evidence="1">
    <location>
        <begin position="582"/>
        <end position="678"/>
    </location>
</feature>
<feature type="compositionally biased region" description="Basic and acidic residues" evidence="1">
    <location>
        <begin position="582"/>
        <end position="599"/>
    </location>
</feature>
<organism evidence="2 3">
    <name type="scientific">Cladorrhinum samala</name>
    <dbReference type="NCBI Taxonomy" id="585594"/>
    <lineage>
        <taxon>Eukaryota</taxon>
        <taxon>Fungi</taxon>
        <taxon>Dikarya</taxon>
        <taxon>Ascomycota</taxon>
        <taxon>Pezizomycotina</taxon>
        <taxon>Sordariomycetes</taxon>
        <taxon>Sordariomycetidae</taxon>
        <taxon>Sordariales</taxon>
        <taxon>Podosporaceae</taxon>
        <taxon>Cladorrhinum</taxon>
    </lineage>
</organism>
<evidence type="ECO:0008006" key="4">
    <source>
        <dbReference type="Google" id="ProtNLM"/>
    </source>
</evidence>
<gene>
    <name evidence="2" type="ORF">QBC42DRAFT_232386</name>
</gene>
<feature type="compositionally biased region" description="Polar residues" evidence="1">
    <location>
        <begin position="491"/>
        <end position="501"/>
    </location>
</feature>
<feature type="compositionally biased region" description="Basic and acidic residues" evidence="1">
    <location>
        <begin position="480"/>
        <end position="490"/>
    </location>
</feature>
<sequence>MTPASRPILSHHYQTAQIHTHRSFPSSSSSPPPLHQLASASTQQSPPFLSRSATYAPGVPVRPPSTASASASARARAQAQAQLFTCTFCWRLSSPSSSSTLPRVIGRGARLACERCYASLLGLSICWVCGGLVYRGEECVSLGWTFWHRACYGCLFCGNKRVARGVTVGELYEDEEEDGNRGPPMDNGVREIEEVPVCANCLVDLEAEDEKEIAKRAVRRVEKSINGDGGMGRVRWERREADRVIEERLERMGRGDEKQQVHLHKRPIVDGPCEQERGEQEKEVDTIYVSLTDPFGEMSFRPSPTKPIPEWMRPNSGYTTDERNRYKQESSMDSTICPDDDKSSFESRQRLSGELSGVLPRPNAQPAAQNRRFLHRGTSFVSAEPLTLPSSLAHQRVTPSPVKATLEDEMSNTSTFSVYLTPPEYPSPRGSSSRREDSNDSEAAYPAQRHSTRVDMLPQPQQSRLLTRHLSNLAIASQPKIREPTTDLARHSTTSLRPQGTVRTATSATHIHRGGGLSANASVEYLVEPFEKRLQRQKEREKELTLLGLAGGQAGGAEPSFRGRGRGTIKLRAKTFLEHLDLEQERERERERRRMEREAQPAPLRLGSSRQGAGGKQGEQRERMIRQDDGDKNMDKERRRNLEREGEQKDKEKEKGKRGRGGSQTSSASKLGRRDSLL</sequence>
<proteinExistence type="predicted"/>
<comment type="caution">
    <text evidence="2">The sequence shown here is derived from an EMBL/GenBank/DDBJ whole genome shotgun (WGS) entry which is preliminary data.</text>
</comment>
<feature type="compositionally biased region" description="Basic and acidic residues" evidence="1">
    <location>
        <begin position="320"/>
        <end position="330"/>
    </location>
</feature>
<protein>
    <recommendedName>
        <fullName evidence="4">LIM zinc-binding domain-containing protein</fullName>
    </recommendedName>
</protein>
<evidence type="ECO:0000256" key="1">
    <source>
        <dbReference type="SAM" id="MobiDB-lite"/>
    </source>
</evidence>
<dbReference type="Proteomes" id="UP001321749">
    <property type="component" value="Unassembled WGS sequence"/>
</dbReference>
<dbReference type="AlphaFoldDB" id="A0AAV9HDQ0"/>
<feature type="non-terminal residue" evidence="2">
    <location>
        <position position="678"/>
    </location>
</feature>
<accession>A0AAV9HDQ0</accession>
<reference evidence="2" key="2">
    <citation type="submission" date="2023-06" db="EMBL/GenBank/DDBJ databases">
        <authorList>
            <consortium name="Lawrence Berkeley National Laboratory"/>
            <person name="Mondo S.J."/>
            <person name="Hensen N."/>
            <person name="Bonometti L."/>
            <person name="Westerberg I."/>
            <person name="Brannstrom I.O."/>
            <person name="Guillou S."/>
            <person name="Cros-Aarteil S."/>
            <person name="Calhoun S."/>
            <person name="Haridas S."/>
            <person name="Kuo A."/>
            <person name="Pangilinan J."/>
            <person name="Riley R."/>
            <person name="Labutti K."/>
            <person name="Andreopoulos B."/>
            <person name="Lipzen A."/>
            <person name="Chen C."/>
            <person name="Yanf M."/>
            <person name="Daum C."/>
            <person name="Ng V."/>
            <person name="Clum A."/>
            <person name="Steindorff A."/>
            <person name="Ohm R."/>
            <person name="Martin F."/>
            <person name="Silar P."/>
            <person name="Natvig D."/>
            <person name="Lalanne C."/>
            <person name="Gautier V."/>
            <person name="Ament-Velasquez S.L."/>
            <person name="Kruys A."/>
            <person name="Hutchinson M.I."/>
            <person name="Powell A.J."/>
            <person name="Barry K."/>
            <person name="Miller A.N."/>
            <person name="Grigoriev I.V."/>
            <person name="Debuchy R."/>
            <person name="Gladieux P."/>
            <person name="Thoren M.H."/>
            <person name="Johannesson H."/>
        </authorList>
    </citation>
    <scope>NUCLEOTIDE SEQUENCE</scope>
    <source>
        <strain evidence="2">PSN324</strain>
    </source>
</reference>
<feature type="region of interest" description="Disordered" evidence="1">
    <location>
        <begin position="392"/>
        <end position="456"/>
    </location>
</feature>
<evidence type="ECO:0000313" key="2">
    <source>
        <dbReference type="EMBL" id="KAK4459139.1"/>
    </source>
</evidence>
<feature type="compositionally biased region" description="Basic and acidic residues" evidence="1">
    <location>
        <begin position="618"/>
        <end position="655"/>
    </location>
</feature>
<dbReference type="EMBL" id="MU865045">
    <property type="protein sequence ID" value="KAK4459139.1"/>
    <property type="molecule type" value="Genomic_DNA"/>
</dbReference>